<comment type="similarity">
    <text evidence="12">Belongs to the tetrahydrofolate dehydrogenase/cyclohydrolase family.</text>
</comment>
<comment type="subunit">
    <text evidence="2 12">Homodimer.</text>
</comment>
<dbReference type="Gene3D" id="3.40.50.720">
    <property type="entry name" value="NAD(P)-binding Rossmann-like Domain"/>
    <property type="match status" value="1"/>
</dbReference>
<gene>
    <name evidence="12" type="primary">folD</name>
    <name evidence="15" type="ORF">EEI45_01950</name>
</gene>
<evidence type="ECO:0000256" key="11">
    <source>
        <dbReference type="ARBA" id="ARBA00023268"/>
    </source>
</evidence>
<dbReference type="InterPro" id="IPR036291">
    <property type="entry name" value="NAD(P)-bd_dom_sf"/>
</dbReference>
<evidence type="ECO:0000256" key="2">
    <source>
        <dbReference type="ARBA" id="ARBA00011738"/>
    </source>
</evidence>
<feature type="binding site" evidence="12">
    <location>
        <begin position="165"/>
        <end position="167"/>
    </location>
    <ligand>
        <name>NADP(+)</name>
        <dbReference type="ChEBI" id="CHEBI:58349"/>
    </ligand>
</feature>
<proteinExistence type="inferred from homology"/>
<feature type="domain" description="Tetrahydrofolate dehydrogenase/cyclohydrolase NAD(P)-binding" evidence="14">
    <location>
        <begin position="139"/>
        <end position="278"/>
    </location>
</feature>
<evidence type="ECO:0000313" key="15">
    <source>
        <dbReference type="EMBL" id="AZK43715.1"/>
    </source>
</evidence>
<dbReference type="HAMAP" id="MF_01576">
    <property type="entry name" value="THF_DHG_CYH"/>
    <property type="match status" value="1"/>
</dbReference>
<evidence type="ECO:0000259" key="14">
    <source>
        <dbReference type="Pfam" id="PF02882"/>
    </source>
</evidence>
<evidence type="ECO:0000256" key="12">
    <source>
        <dbReference type="HAMAP-Rule" id="MF_01576"/>
    </source>
</evidence>
<dbReference type="Pfam" id="PF02882">
    <property type="entry name" value="THF_DHG_CYH_C"/>
    <property type="match status" value="1"/>
</dbReference>
<keyword evidence="8 12" id="KW-0560">Oxidoreductase</keyword>
<dbReference type="RefSeq" id="WP_125163932.1">
    <property type="nucleotide sequence ID" value="NZ_CP034234.1"/>
</dbReference>
<organism evidence="15 16">
    <name type="scientific">Erysipelothrix piscisicarius</name>
    <dbReference type="NCBI Taxonomy" id="2485784"/>
    <lineage>
        <taxon>Bacteria</taxon>
        <taxon>Bacillati</taxon>
        <taxon>Bacillota</taxon>
        <taxon>Erysipelotrichia</taxon>
        <taxon>Erysipelotrichales</taxon>
        <taxon>Erysipelotrichaceae</taxon>
        <taxon>Erysipelothrix</taxon>
    </lineage>
</organism>
<dbReference type="InterPro" id="IPR020631">
    <property type="entry name" value="THF_DH/CycHdrlase_NAD-bd_dom"/>
</dbReference>
<sequence>MTTILDGLAVSKAIRASLKAETEVLIEQGKRVPSLTVVIVGNDPASQTYVNSKVKQCKSVGFSSQAISCEADTSQEALLEIIKTLNQDDNIDGILVQLPLPKHIDENVIIEAIDPLKDVDGLHPLNVGYLELNRPRFVSCTPKGVIRLLDWYNVEIEGKRALVIGRSRLVGKPVATLLTQKNATVTLAHSKTKNLEELIRSNDIIVVAMGKPEAIPASWISNQHVLIDVGIHRIDGNLRGDVERQAYEIASYATPVPKGVGPMTIASLLENTMIAYKLKECQND</sequence>
<dbReference type="GO" id="GO:0009086">
    <property type="term" value="P:methionine biosynthetic process"/>
    <property type="evidence" value="ECO:0007669"/>
    <property type="project" value="UniProtKB-KW"/>
</dbReference>
<dbReference type="SUPFAM" id="SSF53223">
    <property type="entry name" value="Aminoacid dehydrogenase-like, N-terminal domain"/>
    <property type="match status" value="1"/>
</dbReference>
<keyword evidence="9 12" id="KW-0368">Histidine biosynthesis</keyword>
<evidence type="ECO:0000259" key="13">
    <source>
        <dbReference type="Pfam" id="PF00763"/>
    </source>
</evidence>
<evidence type="ECO:0000256" key="1">
    <source>
        <dbReference type="ARBA" id="ARBA00004777"/>
    </source>
</evidence>
<dbReference type="PRINTS" id="PR00085">
    <property type="entry name" value="THFDHDRGNASE"/>
</dbReference>
<protein>
    <recommendedName>
        <fullName evidence="12">Bifunctional protein FolD</fullName>
    </recommendedName>
    <domain>
        <recommendedName>
            <fullName evidence="12">Methylenetetrahydrofolate dehydrogenase</fullName>
            <ecNumber evidence="12">1.5.1.5</ecNumber>
        </recommendedName>
    </domain>
    <domain>
        <recommendedName>
            <fullName evidence="12">Methenyltetrahydrofolate cyclohydrolase</fullName>
            <ecNumber evidence="12">3.5.4.9</ecNumber>
        </recommendedName>
    </domain>
</protein>
<dbReference type="EMBL" id="CP034234">
    <property type="protein sequence ID" value="AZK43715.1"/>
    <property type="molecule type" value="Genomic_DNA"/>
</dbReference>
<comment type="caution">
    <text evidence="12">Lacks conserved residue(s) required for the propagation of feature annotation.</text>
</comment>
<feature type="binding site" evidence="12">
    <location>
        <position position="231"/>
    </location>
    <ligand>
        <name>NADP(+)</name>
        <dbReference type="ChEBI" id="CHEBI:58349"/>
    </ligand>
</feature>
<dbReference type="InterPro" id="IPR000672">
    <property type="entry name" value="THF_DH/CycHdrlase"/>
</dbReference>
<dbReference type="PROSITE" id="PS00767">
    <property type="entry name" value="THF_DHG_CYH_2"/>
    <property type="match status" value="1"/>
</dbReference>
<dbReference type="FunFam" id="3.40.50.720:FF:000006">
    <property type="entry name" value="Bifunctional protein FolD"/>
    <property type="match status" value="1"/>
</dbReference>
<keyword evidence="6 12" id="KW-0378">Hydrolase</keyword>
<dbReference type="GO" id="GO:0004488">
    <property type="term" value="F:methylenetetrahydrofolate dehydrogenase (NADP+) activity"/>
    <property type="evidence" value="ECO:0007669"/>
    <property type="project" value="UniProtKB-UniRule"/>
</dbReference>
<dbReference type="FunFam" id="3.40.50.10860:FF:000005">
    <property type="entry name" value="C-1-tetrahydrofolate synthase, cytoplasmic, putative"/>
    <property type="match status" value="1"/>
</dbReference>
<dbReference type="InterPro" id="IPR020630">
    <property type="entry name" value="THF_DH/CycHdrlase_cat_dom"/>
</dbReference>
<keyword evidence="16" id="KW-1185">Reference proteome</keyword>
<keyword evidence="10 12" id="KW-0486">Methionine biosynthesis</keyword>
<keyword evidence="11 12" id="KW-0511">Multifunctional enzyme</keyword>
<dbReference type="UniPathway" id="UPA00193"/>
<dbReference type="PANTHER" id="PTHR48099">
    <property type="entry name" value="C-1-TETRAHYDROFOLATE SYNTHASE, CYTOPLASMIC-RELATED"/>
    <property type="match status" value="1"/>
</dbReference>
<accession>A0A3Q8S6V0</accession>
<dbReference type="GO" id="GO:0000105">
    <property type="term" value="P:L-histidine biosynthetic process"/>
    <property type="evidence" value="ECO:0007669"/>
    <property type="project" value="UniProtKB-KW"/>
</dbReference>
<keyword evidence="4 12" id="KW-0028">Amino-acid biosynthesis</keyword>
<dbReference type="SUPFAM" id="SSF51735">
    <property type="entry name" value="NAD(P)-binding Rossmann-fold domains"/>
    <property type="match status" value="1"/>
</dbReference>
<evidence type="ECO:0000256" key="3">
    <source>
        <dbReference type="ARBA" id="ARBA00022563"/>
    </source>
</evidence>
<dbReference type="GO" id="GO:0004477">
    <property type="term" value="F:methenyltetrahydrofolate cyclohydrolase activity"/>
    <property type="evidence" value="ECO:0007669"/>
    <property type="project" value="UniProtKB-UniRule"/>
</dbReference>
<dbReference type="AlphaFoldDB" id="A0A3Q8S6V0"/>
<dbReference type="EC" id="3.5.4.9" evidence="12"/>
<evidence type="ECO:0000256" key="7">
    <source>
        <dbReference type="ARBA" id="ARBA00022857"/>
    </source>
</evidence>
<dbReference type="InterPro" id="IPR046346">
    <property type="entry name" value="Aminoacid_DH-like_N_sf"/>
</dbReference>
<evidence type="ECO:0000313" key="16">
    <source>
        <dbReference type="Proteomes" id="UP000278804"/>
    </source>
</evidence>
<dbReference type="Proteomes" id="UP000278804">
    <property type="component" value="Chromosome"/>
</dbReference>
<dbReference type="CDD" id="cd01080">
    <property type="entry name" value="NAD_bind_m-THF_DH_Cyclohyd"/>
    <property type="match status" value="1"/>
</dbReference>
<comment type="pathway">
    <text evidence="1 12">One-carbon metabolism; tetrahydrofolate interconversion.</text>
</comment>
<dbReference type="Pfam" id="PF00763">
    <property type="entry name" value="THF_DHG_CYH"/>
    <property type="match status" value="1"/>
</dbReference>
<reference evidence="15 16" key="1">
    <citation type="journal article" date="2020" name="Int. J. Syst. Evol. Microbiol.">
        <title>Description of Erysipelothrix piscisicarius sp. nov., an emergent fish pathogen, and assessment of virulence using a tiger barb (Puntigrus tetrazona) infection model.</title>
        <authorList>
            <person name="Pomaranski E.K."/>
            <person name="Griffin M.J."/>
            <person name="Camus A.C."/>
            <person name="Armwood A.R."/>
            <person name="Shelley J."/>
            <person name="Waldbieser G.C."/>
            <person name="LaFrentz B.R."/>
            <person name="Garcia J.C."/>
            <person name="Yanong R."/>
            <person name="Soto E."/>
        </authorList>
    </citation>
    <scope>NUCLEOTIDE SEQUENCE [LARGE SCALE GENOMIC DNA]</scope>
    <source>
        <strain evidence="15 16">15TAL0474</strain>
    </source>
</reference>
<dbReference type="InterPro" id="IPR020867">
    <property type="entry name" value="THF_DH/CycHdrlase_CS"/>
</dbReference>
<dbReference type="PANTHER" id="PTHR48099:SF5">
    <property type="entry name" value="C-1-TETRAHYDROFOLATE SYNTHASE, CYTOPLASMIC"/>
    <property type="match status" value="1"/>
</dbReference>
<comment type="catalytic activity">
    <reaction evidence="12">
        <text>(6R)-5,10-methenyltetrahydrofolate + H2O = (6R)-10-formyltetrahydrofolate + H(+)</text>
        <dbReference type="Rhea" id="RHEA:23700"/>
        <dbReference type="ChEBI" id="CHEBI:15377"/>
        <dbReference type="ChEBI" id="CHEBI:15378"/>
        <dbReference type="ChEBI" id="CHEBI:57455"/>
        <dbReference type="ChEBI" id="CHEBI:195366"/>
        <dbReference type="EC" id="3.5.4.9"/>
    </reaction>
</comment>
<dbReference type="Gene3D" id="3.40.50.10860">
    <property type="entry name" value="Leucine Dehydrogenase, chain A, domain 1"/>
    <property type="match status" value="1"/>
</dbReference>
<dbReference type="GO" id="GO:0005829">
    <property type="term" value="C:cytosol"/>
    <property type="evidence" value="ECO:0007669"/>
    <property type="project" value="TreeGrafter"/>
</dbReference>
<feature type="domain" description="Tetrahydrofolate dehydrogenase/cyclohydrolase catalytic" evidence="13">
    <location>
        <begin position="5"/>
        <end position="120"/>
    </location>
</feature>
<comment type="catalytic activity">
    <reaction evidence="12">
        <text>(6R)-5,10-methylene-5,6,7,8-tetrahydrofolate + NADP(+) = (6R)-5,10-methenyltetrahydrofolate + NADPH</text>
        <dbReference type="Rhea" id="RHEA:22812"/>
        <dbReference type="ChEBI" id="CHEBI:15636"/>
        <dbReference type="ChEBI" id="CHEBI:57455"/>
        <dbReference type="ChEBI" id="CHEBI:57783"/>
        <dbReference type="ChEBI" id="CHEBI:58349"/>
        <dbReference type="EC" id="1.5.1.5"/>
    </reaction>
</comment>
<evidence type="ECO:0000256" key="9">
    <source>
        <dbReference type="ARBA" id="ARBA00023102"/>
    </source>
</evidence>
<comment type="function">
    <text evidence="12">Catalyzes the oxidation of 5,10-methylenetetrahydrofolate to 5,10-methenyltetrahydrofolate and then the hydrolysis of 5,10-methenyltetrahydrofolate to 10-formyltetrahydrofolate.</text>
</comment>
<evidence type="ECO:0000256" key="6">
    <source>
        <dbReference type="ARBA" id="ARBA00022801"/>
    </source>
</evidence>
<keyword evidence="7 12" id="KW-0521">NADP</keyword>
<name>A0A3Q8S6V0_9FIRM</name>
<dbReference type="GO" id="GO:0035999">
    <property type="term" value="P:tetrahydrofolate interconversion"/>
    <property type="evidence" value="ECO:0007669"/>
    <property type="project" value="UniProtKB-UniRule"/>
</dbReference>
<keyword evidence="5 12" id="KW-0658">Purine biosynthesis</keyword>
<evidence type="ECO:0000256" key="10">
    <source>
        <dbReference type="ARBA" id="ARBA00023167"/>
    </source>
</evidence>
<evidence type="ECO:0000256" key="8">
    <source>
        <dbReference type="ARBA" id="ARBA00023002"/>
    </source>
</evidence>
<dbReference type="EC" id="1.5.1.5" evidence="12"/>
<dbReference type="KEGG" id="eri:EEI45_01950"/>
<evidence type="ECO:0000256" key="5">
    <source>
        <dbReference type="ARBA" id="ARBA00022755"/>
    </source>
</evidence>
<evidence type="ECO:0000256" key="4">
    <source>
        <dbReference type="ARBA" id="ARBA00022605"/>
    </source>
</evidence>
<dbReference type="GO" id="GO:0006164">
    <property type="term" value="P:purine nucleotide biosynthetic process"/>
    <property type="evidence" value="ECO:0007669"/>
    <property type="project" value="UniProtKB-KW"/>
</dbReference>
<keyword evidence="3 12" id="KW-0554">One-carbon metabolism</keyword>